<proteinExistence type="inferred from homology"/>
<dbReference type="InterPro" id="IPR036291">
    <property type="entry name" value="NAD(P)-bd_dom_sf"/>
</dbReference>
<dbReference type="STRING" id="196109.A0A136IMK4"/>
<dbReference type="AlphaFoldDB" id="A0A136IMK4"/>
<reference evidence="4" key="1">
    <citation type="submission" date="2016-02" db="EMBL/GenBank/DDBJ databases">
        <title>Draft genome sequence of Microdochium bolleyi, a fungal endophyte of beachgrass.</title>
        <authorList>
            <consortium name="DOE Joint Genome Institute"/>
            <person name="David A.S."/>
            <person name="May G."/>
            <person name="Haridas S."/>
            <person name="Lim J."/>
            <person name="Wang M."/>
            <person name="Labutti K."/>
            <person name="Lipzen A."/>
            <person name="Barry K."/>
            <person name="Grigoriev I.V."/>
        </authorList>
    </citation>
    <scope>NUCLEOTIDE SEQUENCE [LARGE SCALE GENOMIC DNA]</scope>
    <source>
        <strain evidence="4">J235TASD1</strain>
    </source>
</reference>
<dbReference type="GO" id="GO:0016491">
    <property type="term" value="F:oxidoreductase activity"/>
    <property type="evidence" value="ECO:0007669"/>
    <property type="project" value="UniProtKB-KW"/>
</dbReference>
<dbReference type="OrthoDB" id="191139at2759"/>
<dbReference type="PANTHER" id="PTHR24320:SF33">
    <property type="entry name" value="OXIDOREDUCTASE BLI-4, MITOCHONDRIAL-RELATED"/>
    <property type="match status" value="1"/>
</dbReference>
<evidence type="ECO:0000313" key="4">
    <source>
        <dbReference type="Proteomes" id="UP000070501"/>
    </source>
</evidence>
<dbReference type="PANTHER" id="PTHR24320">
    <property type="entry name" value="RETINOL DEHYDROGENASE"/>
    <property type="match status" value="1"/>
</dbReference>
<comment type="similarity">
    <text evidence="1">Belongs to the short-chain dehydrogenases/reductases (SDR) family.</text>
</comment>
<organism evidence="3 4">
    <name type="scientific">Microdochium bolleyi</name>
    <dbReference type="NCBI Taxonomy" id="196109"/>
    <lineage>
        <taxon>Eukaryota</taxon>
        <taxon>Fungi</taxon>
        <taxon>Dikarya</taxon>
        <taxon>Ascomycota</taxon>
        <taxon>Pezizomycotina</taxon>
        <taxon>Sordariomycetes</taxon>
        <taxon>Xylariomycetidae</taxon>
        <taxon>Xylariales</taxon>
        <taxon>Microdochiaceae</taxon>
        <taxon>Microdochium</taxon>
    </lineage>
</organism>
<dbReference type="InParanoid" id="A0A136IMK4"/>
<dbReference type="EMBL" id="KQ964270">
    <property type="protein sequence ID" value="KXJ86197.1"/>
    <property type="molecule type" value="Genomic_DNA"/>
</dbReference>
<accession>A0A136IMK4</accession>
<dbReference type="Gene3D" id="3.40.50.720">
    <property type="entry name" value="NAD(P)-binding Rossmann-like Domain"/>
    <property type="match status" value="1"/>
</dbReference>
<evidence type="ECO:0000256" key="1">
    <source>
        <dbReference type="ARBA" id="ARBA00006484"/>
    </source>
</evidence>
<dbReference type="SUPFAM" id="SSF51735">
    <property type="entry name" value="NAD(P)-binding Rossmann-fold domains"/>
    <property type="match status" value="1"/>
</dbReference>
<dbReference type="PRINTS" id="PR00081">
    <property type="entry name" value="GDHRDH"/>
</dbReference>
<sequence>MEAIRNTLAENFGKVGNIGTHPFSVDDVPDLSGKVAVVTGGSEGIGYGCTHTLLKHNIAKVYILSPSAEVVEGAKASIAKEIGQEAADKTHWKQCDIADWNQVRDVAEAIKKETDRLDILINNAGRGIMTYQVTDLGVERHMALNHMGHTVLTSYLLPLLKKTASEKNTIVRISNQSSNLHESAPKDTKFATLDEINTDLGPNTQYGRSKLAVLLHARYLNRKVTQGGHPNVLINATHPGIVSTKMSKRDIHEAYPLGGFAMSTGLEPFKKDQFEGALSMLYATTVTQESGQYICPPATPEPGSELSRDDELADRLMELTRVTIVEKTREHGKPIEDLELY</sequence>
<protein>
    <submittedName>
        <fullName evidence="3">Retinol dehydrogenase 12</fullName>
    </submittedName>
</protein>
<evidence type="ECO:0000313" key="3">
    <source>
        <dbReference type="EMBL" id="KXJ86197.1"/>
    </source>
</evidence>
<gene>
    <name evidence="3" type="ORF">Micbo1qcDRAFT_209350</name>
</gene>
<name>A0A136IMK4_9PEZI</name>
<dbReference type="InterPro" id="IPR002347">
    <property type="entry name" value="SDR_fam"/>
</dbReference>
<evidence type="ECO:0000256" key="2">
    <source>
        <dbReference type="ARBA" id="ARBA00023002"/>
    </source>
</evidence>
<keyword evidence="2" id="KW-0560">Oxidoreductase</keyword>
<dbReference type="Pfam" id="PF00106">
    <property type="entry name" value="adh_short"/>
    <property type="match status" value="1"/>
</dbReference>
<dbReference type="Proteomes" id="UP000070501">
    <property type="component" value="Unassembled WGS sequence"/>
</dbReference>
<keyword evidence="4" id="KW-1185">Reference proteome</keyword>